<comment type="caution">
    <text evidence="4">The sequence shown here is derived from an EMBL/GenBank/DDBJ whole genome shotgun (WGS) entry which is preliminary data.</text>
</comment>
<feature type="domain" description="SbsA Ig-like" evidence="3">
    <location>
        <begin position="467"/>
        <end position="570"/>
    </location>
</feature>
<dbReference type="InterPro" id="IPR032812">
    <property type="entry name" value="SbsA_Ig"/>
</dbReference>
<gene>
    <name evidence="4" type="ORF">GCM10007392_19330</name>
</gene>
<dbReference type="AlphaFoldDB" id="A0A918N8W5"/>
<feature type="signal peptide" evidence="2">
    <location>
        <begin position="1"/>
        <end position="15"/>
    </location>
</feature>
<protein>
    <recommendedName>
        <fullName evidence="3">SbsA Ig-like domain-containing protein</fullName>
    </recommendedName>
</protein>
<feature type="chain" id="PRO_5037619167" description="SbsA Ig-like domain-containing protein" evidence="2">
    <location>
        <begin position="16"/>
        <end position="1022"/>
    </location>
</feature>
<dbReference type="Pfam" id="PF13205">
    <property type="entry name" value="Big_5"/>
    <property type="match status" value="3"/>
</dbReference>
<dbReference type="RefSeq" id="WP_189608340.1">
    <property type="nucleotide sequence ID" value="NZ_BMXR01000004.1"/>
</dbReference>
<dbReference type="Gene3D" id="2.60.40.3710">
    <property type="match status" value="1"/>
</dbReference>
<dbReference type="Gene3D" id="2.60.40.1220">
    <property type="match status" value="1"/>
</dbReference>
<dbReference type="Proteomes" id="UP000626148">
    <property type="component" value="Unassembled WGS sequence"/>
</dbReference>
<keyword evidence="1 2" id="KW-0732">Signal</keyword>
<evidence type="ECO:0000259" key="3">
    <source>
        <dbReference type="Pfam" id="PF13205"/>
    </source>
</evidence>
<feature type="domain" description="SbsA Ig-like" evidence="3">
    <location>
        <begin position="151"/>
        <end position="240"/>
    </location>
</feature>
<sequence length="1022" mass="110023">MRIITLLLLSVLLSACDTGITPPNADFSSWEKASLIDSYPYDGQTEVPVNAPVALRFSHQAWPAEPDESVTFETANGEAVAFTTRSIAGGQGLVVQPDSPLAPATTYRIQLAPMDTEKGALRLPRNGIRFTTGTRTRGAEEATRTESEFRVSRLIPDGESLPMLDFSTLRLQFTQPLDRDSLVYGENLTLKDSDGRLVKAHIVQKGRYLTLDPREDLNAGSQYTLSVGSGLRSVSGRSLNPGEFAEFTLEPQTTTPRETLVQQAQASNASTDDACGPDLEGDQLSPLFGQPINCVPMVARLLGDASSSQQSGDLHVELAYPPRFPEVTPFRVPRGTRLTGSSVDVMIGGVTPAGYSSGPLEVLFVTDAVGYLMPNGYSDHPSAPKRVRMFMDVAMTADSAQANGGLSQDLLHLELVGSAIVRDGVMELDALGIVAPRVLGIDQGYGIVPFHMTSYRDQTEAPSPVRDTEAPELQSWMPGQTDAGDMRPGDPIVVNLSEPVDRDSLARDGAIDLVRDGVSVAFDWRLDGGTLVVQPRVPLAHGNHYQLHLNHRITDLAGNPLADDYSLDFTLPHHIGGADRAPVVTTVYPGYGCVTVDRDLANNDHGRCQGGQASDDHLPVTELPADRPIVVQFSQTMDPNSVELDGSFTVARNSRTDGQGTWNTVAGRLETGARILRFHPEQAWESGVLYRYTLGSNGDPFSSEAQCDGSDALCSLRPDGSIGYPLQTRMLAQSPDEAPIATGGGPDLTVYFRGGAPADGVLQTFRNLPTLDVNANFIHDGRGVDDDQNGCMAANCEALPEHDDEGQVVLEENSTRINAVGAGGLASNANTGCGFEGGEPMDCPERQHVWLTAGLNSEVMGIDSFPGTGKEAVKVRVFPNIIITSNLDVYAQMLGLPVHNASGPQIMRVRYDRGPDGELQPLTGWIYETENGPYFQVDVTIYLDAPYLSPPLGLSHNLHSYEAGFTLQGPVNFLDDGRMQVQLKNTEPVPVNVSVGSGTIKLDLHMPAQGIFLNFTALPIKQ</sequence>
<dbReference type="InterPro" id="IPR014755">
    <property type="entry name" value="Cu-Rt/internalin_Ig-like"/>
</dbReference>
<reference evidence="4" key="2">
    <citation type="submission" date="2020-09" db="EMBL/GenBank/DDBJ databases">
        <authorList>
            <person name="Sun Q."/>
            <person name="Kim S."/>
        </authorList>
    </citation>
    <scope>NUCLEOTIDE SEQUENCE</scope>
    <source>
        <strain evidence="4">KCTC 22169</strain>
    </source>
</reference>
<feature type="domain" description="SbsA Ig-like" evidence="3">
    <location>
        <begin position="35"/>
        <end position="132"/>
    </location>
</feature>
<organism evidence="4 5">
    <name type="scientific">Saccharospirillum salsuginis</name>
    <dbReference type="NCBI Taxonomy" id="418750"/>
    <lineage>
        <taxon>Bacteria</taxon>
        <taxon>Pseudomonadati</taxon>
        <taxon>Pseudomonadota</taxon>
        <taxon>Gammaproteobacteria</taxon>
        <taxon>Oceanospirillales</taxon>
        <taxon>Saccharospirillaceae</taxon>
        <taxon>Saccharospirillum</taxon>
    </lineage>
</organism>
<evidence type="ECO:0000313" key="5">
    <source>
        <dbReference type="Proteomes" id="UP000626148"/>
    </source>
</evidence>
<accession>A0A918N8W5</accession>
<dbReference type="EMBL" id="BMXR01000004">
    <property type="protein sequence ID" value="GGX52135.1"/>
    <property type="molecule type" value="Genomic_DNA"/>
</dbReference>
<dbReference type="PROSITE" id="PS51257">
    <property type="entry name" value="PROKAR_LIPOPROTEIN"/>
    <property type="match status" value="1"/>
</dbReference>
<reference evidence="4" key="1">
    <citation type="journal article" date="2014" name="Int. J. Syst. Evol. Microbiol.">
        <title>Complete genome sequence of Corynebacterium casei LMG S-19264T (=DSM 44701T), isolated from a smear-ripened cheese.</title>
        <authorList>
            <consortium name="US DOE Joint Genome Institute (JGI-PGF)"/>
            <person name="Walter F."/>
            <person name="Albersmeier A."/>
            <person name="Kalinowski J."/>
            <person name="Ruckert C."/>
        </authorList>
    </citation>
    <scope>NUCLEOTIDE SEQUENCE</scope>
    <source>
        <strain evidence="4">KCTC 22169</strain>
    </source>
</reference>
<keyword evidence="5" id="KW-1185">Reference proteome</keyword>
<proteinExistence type="predicted"/>
<evidence type="ECO:0000256" key="1">
    <source>
        <dbReference type="ARBA" id="ARBA00022729"/>
    </source>
</evidence>
<evidence type="ECO:0000256" key="2">
    <source>
        <dbReference type="SAM" id="SignalP"/>
    </source>
</evidence>
<name>A0A918N8W5_9GAMM</name>
<evidence type="ECO:0000313" key="4">
    <source>
        <dbReference type="EMBL" id="GGX52135.1"/>
    </source>
</evidence>